<keyword evidence="5" id="KW-1185">Reference proteome</keyword>
<evidence type="ECO:0000259" key="3">
    <source>
        <dbReference type="PROSITE" id="PS50977"/>
    </source>
</evidence>
<keyword evidence="1 2" id="KW-0238">DNA-binding</keyword>
<accession>A0ABV6QD62</accession>
<dbReference type="InterPro" id="IPR001647">
    <property type="entry name" value="HTH_TetR"/>
</dbReference>
<evidence type="ECO:0000313" key="4">
    <source>
        <dbReference type="EMBL" id="MFC0622495.1"/>
    </source>
</evidence>
<comment type="caution">
    <text evidence="4">The sequence shown here is derived from an EMBL/GenBank/DDBJ whole genome shotgun (WGS) entry which is preliminary data.</text>
</comment>
<dbReference type="Gene3D" id="1.10.357.10">
    <property type="entry name" value="Tetracycline Repressor, domain 2"/>
    <property type="match status" value="1"/>
</dbReference>
<name>A0ABV6QD62_9ACTN</name>
<dbReference type="SUPFAM" id="SSF48498">
    <property type="entry name" value="Tetracyclin repressor-like, C-terminal domain"/>
    <property type="match status" value="1"/>
</dbReference>
<dbReference type="InterPro" id="IPR009057">
    <property type="entry name" value="Homeodomain-like_sf"/>
</dbReference>
<organism evidence="4 5">
    <name type="scientific">Kribbella deserti</name>
    <dbReference type="NCBI Taxonomy" id="1926257"/>
    <lineage>
        <taxon>Bacteria</taxon>
        <taxon>Bacillati</taxon>
        <taxon>Actinomycetota</taxon>
        <taxon>Actinomycetes</taxon>
        <taxon>Propionibacteriales</taxon>
        <taxon>Kribbellaceae</taxon>
        <taxon>Kribbella</taxon>
    </lineage>
</organism>
<dbReference type="Proteomes" id="UP001589890">
    <property type="component" value="Unassembled WGS sequence"/>
</dbReference>
<dbReference type="Pfam" id="PF17940">
    <property type="entry name" value="TetR_C_31"/>
    <property type="match status" value="1"/>
</dbReference>
<proteinExistence type="predicted"/>
<feature type="DNA-binding region" description="H-T-H motif" evidence="2">
    <location>
        <begin position="25"/>
        <end position="44"/>
    </location>
</feature>
<reference evidence="4 5" key="1">
    <citation type="submission" date="2024-09" db="EMBL/GenBank/DDBJ databases">
        <authorList>
            <person name="Sun Q."/>
            <person name="Mori K."/>
        </authorList>
    </citation>
    <scope>NUCLEOTIDE SEQUENCE [LARGE SCALE GENOMIC DNA]</scope>
    <source>
        <strain evidence="4 5">CGMCC 1.15906</strain>
    </source>
</reference>
<gene>
    <name evidence="4" type="ORF">ACFFGN_00360</name>
</gene>
<dbReference type="PROSITE" id="PS50977">
    <property type="entry name" value="HTH_TETR_2"/>
    <property type="match status" value="1"/>
</dbReference>
<dbReference type="InterPro" id="IPR041583">
    <property type="entry name" value="TetR_C_31"/>
</dbReference>
<evidence type="ECO:0000313" key="5">
    <source>
        <dbReference type="Proteomes" id="UP001589890"/>
    </source>
</evidence>
<feature type="domain" description="HTH tetR-type" evidence="3">
    <location>
        <begin position="2"/>
        <end position="62"/>
    </location>
</feature>
<dbReference type="InterPro" id="IPR036271">
    <property type="entry name" value="Tet_transcr_reg_TetR-rel_C_sf"/>
</dbReference>
<dbReference type="SUPFAM" id="SSF46689">
    <property type="entry name" value="Homeodomain-like"/>
    <property type="match status" value="1"/>
</dbReference>
<protein>
    <submittedName>
        <fullName evidence="4">TetR/AcrR family transcriptional regulator</fullName>
    </submittedName>
</protein>
<evidence type="ECO:0000256" key="1">
    <source>
        <dbReference type="ARBA" id="ARBA00023125"/>
    </source>
</evidence>
<dbReference type="RefSeq" id="WP_380043174.1">
    <property type="nucleotide sequence ID" value="NZ_JBHLTC010000001.1"/>
</dbReference>
<dbReference type="EMBL" id="JBHLTC010000001">
    <property type="protein sequence ID" value="MFC0622495.1"/>
    <property type="molecule type" value="Genomic_DNA"/>
</dbReference>
<sequence>MTSTKLRALDAGIELLGTEGLRALTHGRIDERAAIPKGSTSNYFRTRAALLTGVAERIANRELGGVSAAVEPASPDEFVDALAGLIEFNTGPQRIVTAARLVLFLEANHNEEVRAIINVGRGAMEASVVLTFARFGAKDPHAAATALMACCEGIILHRIARHDTTDPRPALALAVRAAL</sequence>
<evidence type="ECO:0000256" key="2">
    <source>
        <dbReference type="PROSITE-ProRule" id="PRU00335"/>
    </source>
</evidence>